<protein>
    <recommendedName>
        <fullName evidence="3">Ty1-copia retrotransposon protein</fullName>
    </recommendedName>
</protein>
<dbReference type="EMBL" id="JACGWL010000011">
    <property type="protein sequence ID" value="KAK4392790.1"/>
    <property type="molecule type" value="Genomic_DNA"/>
</dbReference>
<dbReference type="Pfam" id="PF14223">
    <property type="entry name" value="Retrotran_gag_2"/>
    <property type="match status" value="1"/>
</dbReference>
<keyword evidence="2" id="KW-1185">Reference proteome</keyword>
<evidence type="ECO:0000313" key="1">
    <source>
        <dbReference type="EMBL" id="KAK4392790.1"/>
    </source>
</evidence>
<dbReference type="AlphaFoldDB" id="A0AAE1WG77"/>
<name>A0AAE1WG77_9LAMI</name>
<comment type="caution">
    <text evidence="1">The sequence shown here is derived from an EMBL/GenBank/DDBJ whole genome shotgun (WGS) entry which is preliminary data.</text>
</comment>
<dbReference type="PANTHER" id="PTHR47592">
    <property type="entry name" value="PBF68 PROTEIN"/>
    <property type="match status" value="1"/>
</dbReference>
<dbReference type="Proteomes" id="UP001289374">
    <property type="component" value="Unassembled WGS sequence"/>
</dbReference>
<proteinExistence type="predicted"/>
<sequence length="97" mass="11069">MKDVEAKAKFKKDNKTVGGHILNHMTNSLFHLFVNQKIAKSIWDTLESRYEGDDAGKKKYVVGKWLQFQIADGKLIMNQIQEYENLVADVLNEGANV</sequence>
<gene>
    <name evidence="1" type="ORF">Sango_2056800</name>
</gene>
<reference evidence="1" key="2">
    <citation type="journal article" date="2024" name="Plant">
        <title>Genomic evolution and insights into agronomic trait innovations of Sesamum species.</title>
        <authorList>
            <person name="Miao H."/>
            <person name="Wang L."/>
            <person name="Qu L."/>
            <person name="Liu H."/>
            <person name="Sun Y."/>
            <person name="Le M."/>
            <person name="Wang Q."/>
            <person name="Wei S."/>
            <person name="Zheng Y."/>
            <person name="Lin W."/>
            <person name="Duan Y."/>
            <person name="Cao H."/>
            <person name="Xiong S."/>
            <person name="Wang X."/>
            <person name="Wei L."/>
            <person name="Li C."/>
            <person name="Ma Q."/>
            <person name="Ju M."/>
            <person name="Zhao R."/>
            <person name="Li G."/>
            <person name="Mu C."/>
            <person name="Tian Q."/>
            <person name="Mei H."/>
            <person name="Zhang T."/>
            <person name="Gao T."/>
            <person name="Zhang H."/>
        </authorList>
    </citation>
    <scope>NUCLEOTIDE SEQUENCE</scope>
    <source>
        <strain evidence="1">K16</strain>
    </source>
</reference>
<dbReference type="PANTHER" id="PTHR47592:SF30">
    <property type="entry name" value="CCHC-TYPE DOMAIN-CONTAINING PROTEIN"/>
    <property type="match status" value="1"/>
</dbReference>
<organism evidence="1 2">
    <name type="scientific">Sesamum angolense</name>
    <dbReference type="NCBI Taxonomy" id="2727404"/>
    <lineage>
        <taxon>Eukaryota</taxon>
        <taxon>Viridiplantae</taxon>
        <taxon>Streptophyta</taxon>
        <taxon>Embryophyta</taxon>
        <taxon>Tracheophyta</taxon>
        <taxon>Spermatophyta</taxon>
        <taxon>Magnoliopsida</taxon>
        <taxon>eudicotyledons</taxon>
        <taxon>Gunneridae</taxon>
        <taxon>Pentapetalae</taxon>
        <taxon>asterids</taxon>
        <taxon>lamiids</taxon>
        <taxon>Lamiales</taxon>
        <taxon>Pedaliaceae</taxon>
        <taxon>Sesamum</taxon>
    </lineage>
</organism>
<accession>A0AAE1WG77</accession>
<evidence type="ECO:0008006" key="3">
    <source>
        <dbReference type="Google" id="ProtNLM"/>
    </source>
</evidence>
<reference evidence="1" key="1">
    <citation type="submission" date="2020-06" db="EMBL/GenBank/DDBJ databases">
        <authorList>
            <person name="Li T."/>
            <person name="Hu X."/>
            <person name="Zhang T."/>
            <person name="Song X."/>
            <person name="Zhang H."/>
            <person name="Dai N."/>
            <person name="Sheng W."/>
            <person name="Hou X."/>
            <person name="Wei L."/>
        </authorList>
    </citation>
    <scope>NUCLEOTIDE SEQUENCE</scope>
    <source>
        <strain evidence="1">K16</strain>
        <tissue evidence="1">Leaf</tissue>
    </source>
</reference>
<evidence type="ECO:0000313" key="2">
    <source>
        <dbReference type="Proteomes" id="UP001289374"/>
    </source>
</evidence>